<name>A0A392TD31_9FABA</name>
<dbReference type="InterPro" id="IPR050611">
    <property type="entry name" value="ABCF"/>
</dbReference>
<keyword evidence="3" id="KW-1185">Reference proteome</keyword>
<sequence length="54" mass="6096">MDETPVHYLLRLHPDQKGQAVRAELGKFRLPGRNHETPIVKLSGGQKSRVVFTS</sequence>
<dbReference type="AlphaFoldDB" id="A0A392TD31"/>
<evidence type="ECO:0000313" key="2">
    <source>
        <dbReference type="EMBL" id="MCI58812.1"/>
    </source>
</evidence>
<reference evidence="2 3" key="1">
    <citation type="journal article" date="2018" name="Front. Plant Sci.">
        <title>Red Clover (Trifolium pratense) and Zigzag Clover (T. medium) - A Picture of Genomic Similarities and Differences.</title>
        <authorList>
            <person name="Dluhosova J."/>
            <person name="Istvanek J."/>
            <person name="Nedelnik J."/>
            <person name="Repkova J."/>
        </authorList>
    </citation>
    <scope>NUCLEOTIDE SEQUENCE [LARGE SCALE GENOMIC DNA]</scope>
    <source>
        <strain evidence="3">cv. 10/8</strain>
        <tissue evidence="2">Leaf</tissue>
    </source>
</reference>
<keyword evidence="1" id="KW-0677">Repeat</keyword>
<accession>A0A392TD31</accession>
<feature type="non-terminal residue" evidence="2">
    <location>
        <position position="54"/>
    </location>
</feature>
<dbReference type="PANTHER" id="PTHR19211">
    <property type="entry name" value="ATP-BINDING TRANSPORT PROTEIN-RELATED"/>
    <property type="match status" value="1"/>
</dbReference>
<protein>
    <submittedName>
        <fullName evidence="2">ABC transporter F family member 4-like</fullName>
    </submittedName>
</protein>
<proteinExistence type="predicted"/>
<comment type="caution">
    <text evidence="2">The sequence shown here is derived from an EMBL/GenBank/DDBJ whole genome shotgun (WGS) entry which is preliminary data.</text>
</comment>
<dbReference type="GO" id="GO:0005524">
    <property type="term" value="F:ATP binding"/>
    <property type="evidence" value="ECO:0007669"/>
    <property type="project" value="TreeGrafter"/>
</dbReference>
<evidence type="ECO:0000313" key="3">
    <source>
        <dbReference type="Proteomes" id="UP000265520"/>
    </source>
</evidence>
<evidence type="ECO:0000256" key="1">
    <source>
        <dbReference type="ARBA" id="ARBA00022737"/>
    </source>
</evidence>
<dbReference type="EMBL" id="LXQA010552088">
    <property type="protein sequence ID" value="MCI58812.1"/>
    <property type="molecule type" value="Genomic_DNA"/>
</dbReference>
<dbReference type="Proteomes" id="UP000265520">
    <property type="component" value="Unassembled WGS sequence"/>
</dbReference>
<organism evidence="2 3">
    <name type="scientific">Trifolium medium</name>
    <dbReference type="NCBI Taxonomy" id="97028"/>
    <lineage>
        <taxon>Eukaryota</taxon>
        <taxon>Viridiplantae</taxon>
        <taxon>Streptophyta</taxon>
        <taxon>Embryophyta</taxon>
        <taxon>Tracheophyta</taxon>
        <taxon>Spermatophyta</taxon>
        <taxon>Magnoliopsida</taxon>
        <taxon>eudicotyledons</taxon>
        <taxon>Gunneridae</taxon>
        <taxon>Pentapetalae</taxon>
        <taxon>rosids</taxon>
        <taxon>fabids</taxon>
        <taxon>Fabales</taxon>
        <taxon>Fabaceae</taxon>
        <taxon>Papilionoideae</taxon>
        <taxon>50 kb inversion clade</taxon>
        <taxon>NPAAA clade</taxon>
        <taxon>Hologalegina</taxon>
        <taxon>IRL clade</taxon>
        <taxon>Trifolieae</taxon>
        <taxon>Trifolium</taxon>
    </lineage>
</organism>
<dbReference type="PANTHER" id="PTHR19211:SF14">
    <property type="entry name" value="ATP-BINDING CASSETTE SUB-FAMILY F MEMBER 1"/>
    <property type="match status" value="1"/>
</dbReference>